<evidence type="ECO:0000256" key="1">
    <source>
        <dbReference type="ARBA" id="ARBA00001946"/>
    </source>
</evidence>
<reference evidence="7" key="1">
    <citation type="submission" date="2016-10" db="EMBL/GenBank/DDBJ databases">
        <title>Sequence of Gallionella enrichment culture.</title>
        <authorList>
            <person name="Poehlein A."/>
            <person name="Muehling M."/>
            <person name="Daniel R."/>
        </authorList>
    </citation>
    <scope>NUCLEOTIDE SEQUENCE</scope>
</reference>
<dbReference type="EC" id="2.2.1.1" evidence="7"/>
<dbReference type="Pfam" id="PF02779">
    <property type="entry name" value="Transket_pyr"/>
    <property type="match status" value="1"/>
</dbReference>
<comment type="caution">
    <text evidence="7">The sequence shown here is derived from an EMBL/GenBank/DDBJ whole genome shotgun (WGS) entry which is preliminary data.</text>
</comment>
<evidence type="ECO:0000259" key="6">
    <source>
        <dbReference type="Pfam" id="PF02779"/>
    </source>
</evidence>
<dbReference type="SUPFAM" id="SSF52922">
    <property type="entry name" value="TK C-terminal domain-like"/>
    <property type="match status" value="1"/>
</dbReference>
<dbReference type="PANTHER" id="PTHR43522">
    <property type="entry name" value="TRANSKETOLASE"/>
    <property type="match status" value="1"/>
</dbReference>
<organism evidence="7">
    <name type="scientific">mine drainage metagenome</name>
    <dbReference type="NCBI Taxonomy" id="410659"/>
    <lineage>
        <taxon>unclassified sequences</taxon>
        <taxon>metagenomes</taxon>
        <taxon>ecological metagenomes</taxon>
    </lineage>
</organism>
<dbReference type="PANTHER" id="PTHR43522:SF2">
    <property type="entry name" value="TRANSKETOLASE 1-RELATED"/>
    <property type="match status" value="1"/>
</dbReference>
<comment type="similarity">
    <text evidence="3">Belongs to the transketolase family.</text>
</comment>
<dbReference type="AlphaFoldDB" id="A0A1J5S3T3"/>
<dbReference type="Gene3D" id="3.40.50.920">
    <property type="match status" value="1"/>
</dbReference>
<evidence type="ECO:0000259" key="5">
    <source>
        <dbReference type="Pfam" id="PF00456"/>
    </source>
</evidence>
<dbReference type="InterPro" id="IPR033247">
    <property type="entry name" value="Transketolase_fam"/>
</dbReference>
<feature type="domain" description="Transketolase N-terminal" evidence="5">
    <location>
        <begin position="134"/>
        <end position="322"/>
    </location>
</feature>
<dbReference type="GO" id="GO:0004802">
    <property type="term" value="F:transketolase activity"/>
    <property type="evidence" value="ECO:0007669"/>
    <property type="project" value="UniProtKB-EC"/>
</dbReference>
<proteinExistence type="inferred from homology"/>
<protein>
    <submittedName>
        <fullName evidence="7">Transketolase</fullName>
        <ecNumber evidence="7">2.2.1.1</ecNumber>
    </submittedName>
</protein>
<keyword evidence="7" id="KW-0808">Transferase</keyword>
<evidence type="ECO:0000256" key="4">
    <source>
        <dbReference type="ARBA" id="ARBA00049473"/>
    </source>
</evidence>
<dbReference type="InterPro" id="IPR029061">
    <property type="entry name" value="THDP-binding"/>
</dbReference>
<dbReference type="InterPro" id="IPR005475">
    <property type="entry name" value="Transketolase-like_Pyr-bd"/>
</dbReference>
<comment type="cofactor">
    <cofactor evidence="2">
        <name>thiamine diphosphate</name>
        <dbReference type="ChEBI" id="CHEBI:58937"/>
    </cofactor>
</comment>
<comment type="cofactor">
    <cofactor evidence="1">
        <name>Mg(2+)</name>
        <dbReference type="ChEBI" id="CHEBI:18420"/>
    </cofactor>
</comment>
<name>A0A1J5S3T3_9ZZZZ</name>
<dbReference type="InterPro" id="IPR009014">
    <property type="entry name" value="Transketo_C/PFOR_II"/>
</dbReference>
<dbReference type="SUPFAM" id="SSF52518">
    <property type="entry name" value="Thiamin diphosphate-binding fold (THDP-binding)"/>
    <property type="match status" value="2"/>
</dbReference>
<accession>A0A1J5S3T3</accession>
<feature type="domain" description="Transketolase-like pyrimidine-binding" evidence="6">
    <location>
        <begin position="459"/>
        <end position="622"/>
    </location>
</feature>
<evidence type="ECO:0000256" key="3">
    <source>
        <dbReference type="ARBA" id="ARBA00007131"/>
    </source>
</evidence>
<dbReference type="EMBL" id="MLJW01000070">
    <property type="protein sequence ID" value="OIR02911.1"/>
    <property type="molecule type" value="Genomic_DNA"/>
</dbReference>
<evidence type="ECO:0000256" key="2">
    <source>
        <dbReference type="ARBA" id="ARBA00001964"/>
    </source>
</evidence>
<comment type="catalytic activity">
    <reaction evidence="4">
        <text>D-sedoheptulose 7-phosphate + D-glyceraldehyde 3-phosphate = aldehydo-D-ribose 5-phosphate + D-xylulose 5-phosphate</text>
        <dbReference type="Rhea" id="RHEA:10508"/>
        <dbReference type="ChEBI" id="CHEBI:57483"/>
        <dbReference type="ChEBI" id="CHEBI:57737"/>
        <dbReference type="ChEBI" id="CHEBI:58273"/>
        <dbReference type="ChEBI" id="CHEBI:59776"/>
        <dbReference type="EC" id="2.2.1.1"/>
    </reaction>
</comment>
<dbReference type="Gene3D" id="3.40.50.970">
    <property type="match status" value="2"/>
</dbReference>
<gene>
    <name evidence="7" type="primary">tkt_5</name>
    <name evidence="7" type="ORF">GALL_149110</name>
</gene>
<evidence type="ECO:0000313" key="7">
    <source>
        <dbReference type="EMBL" id="OIR02911.1"/>
    </source>
</evidence>
<dbReference type="GO" id="GO:0006098">
    <property type="term" value="P:pentose-phosphate shunt"/>
    <property type="evidence" value="ECO:0007669"/>
    <property type="project" value="TreeGrafter"/>
</dbReference>
<sequence>MKTQTPFGTRRAEYHVISSSDLSETKPLNKDELNLFETFDTVYRSLCATLYNFAPLSGHPGGSISSGRFVTGLLYDSMNYDVSNHERNDSDILSYSAGHKALGLYAHWALRNEIIRIGAKDYLPLEIEHQLRLEDLLGFRKNPVTNTPLFKKFKSKALDGHPTPATPFIKLSTGASGIGVASSIGLAYAAADYYGANAPVIHMVEGEGGLTPGRVSEAMASAGTASLKNVIMHIDWNNASIDSNNVCREDSKPGEYVQWNPAELAYFHDWNVIFVEDGKDFQSIIAAQRKAATIKNNQPTAIVYRTVKGWNYGIEGKSSHGAGHNFCSAGYFNALKPLLDLTGKNIELCNGVQECGGGKNTAMVEECFWDALLIIRDFFETNRNITNALAKRLVASCDRLNIQGRHKRSNAPDVSKIYFEASNNNQIPSSLQLENNSSTTLRGELGKVLQYYNKLSNGAVFTSAADLLGSTSVNTIGKDFAEGFFNANTNPLARTLSVGGICEDAMSGVASGISAFGKHIGVCSSYGAFMAPLGHISARLHAIGEQSKKALSDKKYNPFFLVCAHTGIKTGEDGPTHADPQPLQIVQENFPDGTMISLTPWDPQDIWYLVTEALSKRPAVICPFVTRPNEKILDRKALGLAPASDSAKGIYLLRKPSTKNPQGTIVLQGSEVAYVFVNDTLPMLLKKNIDVAVYYVASAELFNLLSKKEQEEIFPAKLQQEAMAITGFTMPTMYRWIQSDYGREHSIYPFKKKHFLGSGKAESVIAEAGLDGESQFNSISNYIKGRKKEIMISAKVYEEVSHQ</sequence>
<dbReference type="InterPro" id="IPR005474">
    <property type="entry name" value="Transketolase_N"/>
</dbReference>
<dbReference type="Pfam" id="PF00456">
    <property type="entry name" value="Transketolase_N"/>
    <property type="match status" value="1"/>
</dbReference>
<dbReference type="GO" id="GO:0005829">
    <property type="term" value="C:cytosol"/>
    <property type="evidence" value="ECO:0007669"/>
    <property type="project" value="TreeGrafter"/>
</dbReference>